<dbReference type="AlphaFoldDB" id="A0A2P2NFA5"/>
<evidence type="ECO:0000313" key="1">
    <source>
        <dbReference type="EMBL" id="MBX41100.1"/>
    </source>
</evidence>
<organism evidence="1">
    <name type="scientific">Rhizophora mucronata</name>
    <name type="common">Asiatic mangrove</name>
    <dbReference type="NCBI Taxonomy" id="61149"/>
    <lineage>
        <taxon>Eukaryota</taxon>
        <taxon>Viridiplantae</taxon>
        <taxon>Streptophyta</taxon>
        <taxon>Embryophyta</taxon>
        <taxon>Tracheophyta</taxon>
        <taxon>Spermatophyta</taxon>
        <taxon>Magnoliopsida</taxon>
        <taxon>eudicotyledons</taxon>
        <taxon>Gunneridae</taxon>
        <taxon>Pentapetalae</taxon>
        <taxon>rosids</taxon>
        <taxon>fabids</taxon>
        <taxon>Malpighiales</taxon>
        <taxon>Rhizophoraceae</taxon>
        <taxon>Rhizophora</taxon>
    </lineage>
</organism>
<accession>A0A2P2NFA5</accession>
<proteinExistence type="predicted"/>
<protein>
    <submittedName>
        <fullName evidence="1">Uncharacterized protein</fullName>
    </submittedName>
</protein>
<sequence>MGRIFRPKLLSWQSWQVCRRWEQLHHKVWNHCFKVFKTVLAI</sequence>
<dbReference type="EMBL" id="GGEC01060616">
    <property type="protein sequence ID" value="MBX41100.1"/>
    <property type="molecule type" value="Transcribed_RNA"/>
</dbReference>
<reference evidence="1" key="1">
    <citation type="submission" date="2018-02" db="EMBL/GenBank/DDBJ databases">
        <title>Rhizophora mucronata_Transcriptome.</title>
        <authorList>
            <person name="Meera S.P."/>
            <person name="Sreeshan A."/>
            <person name="Augustine A."/>
        </authorList>
    </citation>
    <scope>NUCLEOTIDE SEQUENCE</scope>
    <source>
        <tissue evidence="1">Leaf</tissue>
    </source>
</reference>
<name>A0A2P2NFA5_RHIMU</name>